<evidence type="ECO:0000313" key="11">
    <source>
        <dbReference type="Proteomes" id="UP000178776"/>
    </source>
</evidence>
<keyword evidence="9" id="KW-0997">Cell inner membrane</keyword>
<dbReference type="PROSITE" id="PS00873">
    <property type="entry name" value="NA_ALANINE_SYMP"/>
    <property type="match status" value="1"/>
</dbReference>
<evidence type="ECO:0000256" key="3">
    <source>
        <dbReference type="ARBA" id="ARBA00022448"/>
    </source>
</evidence>
<reference evidence="10 11" key="1">
    <citation type="submission" date="2016-10" db="EMBL/GenBank/DDBJ databases">
        <title>Chromobacterium muskegensis sp. nov., an insecticidal bacterium isolated from Sphagnum bogs.</title>
        <authorList>
            <person name="Sparks M.E."/>
            <person name="Blackburn M.B."/>
            <person name="Gundersen-Rindal D.E."/>
            <person name="Mitchell A."/>
            <person name="Farrar R."/>
            <person name="Kuhar D."/>
        </authorList>
    </citation>
    <scope>NUCLEOTIDE SEQUENCE [LARGE SCALE GENOMIC DNA]</scope>
    <source>
        <strain evidence="10 11">21-1</strain>
    </source>
</reference>
<evidence type="ECO:0000256" key="1">
    <source>
        <dbReference type="ARBA" id="ARBA00004651"/>
    </source>
</evidence>
<comment type="subcellular location">
    <subcellularLocation>
        <location evidence="9">Cell inner membrane</location>
        <topology evidence="9">Multi-pass membrane protein</topology>
    </subcellularLocation>
    <subcellularLocation>
        <location evidence="1">Cell membrane</location>
        <topology evidence="1">Multi-pass membrane protein</topology>
    </subcellularLocation>
</comment>
<feature type="transmembrane region" description="Helical" evidence="9">
    <location>
        <begin position="142"/>
        <end position="163"/>
    </location>
</feature>
<keyword evidence="6 9" id="KW-0769">Symport</keyword>
<dbReference type="GO" id="GO:0005283">
    <property type="term" value="F:amino acid:sodium symporter activity"/>
    <property type="evidence" value="ECO:0007669"/>
    <property type="project" value="InterPro"/>
</dbReference>
<protein>
    <submittedName>
        <fullName evidence="10">Sodium:alanine symporter family protein</fullName>
    </submittedName>
</protein>
<dbReference type="PANTHER" id="PTHR30330">
    <property type="entry name" value="AGSS FAMILY TRANSPORTER, SODIUM-ALANINE"/>
    <property type="match status" value="1"/>
</dbReference>
<dbReference type="GO" id="GO:0005886">
    <property type="term" value="C:plasma membrane"/>
    <property type="evidence" value="ECO:0007669"/>
    <property type="project" value="UniProtKB-SubCell"/>
</dbReference>
<dbReference type="EMBL" id="CP017707">
    <property type="protein sequence ID" value="AOZ50118.1"/>
    <property type="molecule type" value="Genomic_DNA"/>
</dbReference>
<dbReference type="PANTHER" id="PTHR30330:SF1">
    <property type="entry name" value="AMINO-ACID CARRIER PROTEIN ALST"/>
    <property type="match status" value="1"/>
</dbReference>
<evidence type="ECO:0000256" key="2">
    <source>
        <dbReference type="ARBA" id="ARBA00009261"/>
    </source>
</evidence>
<gene>
    <name evidence="10" type="ORF">BKX93_09020</name>
</gene>
<dbReference type="NCBIfam" id="TIGR00835">
    <property type="entry name" value="agcS"/>
    <property type="match status" value="1"/>
</dbReference>
<keyword evidence="4" id="KW-1003">Cell membrane</keyword>
<evidence type="ECO:0000256" key="6">
    <source>
        <dbReference type="ARBA" id="ARBA00022847"/>
    </source>
</evidence>
<feature type="transmembrane region" description="Helical" evidence="9">
    <location>
        <begin position="211"/>
        <end position="232"/>
    </location>
</feature>
<dbReference type="InterPro" id="IPR001463">
    <property type="entry name" value="Na/Ala_symport"/>
</dbReference>
<dbReference type="Gene3D" id="1.20.1740.10">
    <property type="entry name" value="Amino acid/polyamine transporter I"/>
    <property type="match status" value="1"/>
</dbReference>
<feature type="transmembrane region" description="Helical" evidence="9">
    <location>
        <begin position="183"/>
        <end position="202"/>
    </location>
</feature>
<dbReference type="KEGG" id="cvc:BKX93_09020"/>
<feature type="transmembrane region" description="Helical" evidence="9">
    <location>
        <begin position="73"/>
        <end position="92"/>
    </location>
</feature>
<feature type="transmembrane region" description="Helical" evidence="9">
    <location>
        <begin position="415"/>
        <end position="435"/>
    </location>
</feature>
<sequence>MELLHSLINAVNDVLWGKVLIALLLAVGLYFSLRSGLLQLRLFSRGWREMMGGRGGHVSKNDISPFQAFATGLASRVGTGNIAGVAIAIAAGGPGAVFWMWLTALLGMSSAFVESTLAQLFKTSHHDDTFRGGPAYYIQKGLGLRWLGVLFALCLILAFGLVFNAVQANSIVAATEGAWGWNRYAVGIGLVLLTAPVIFGGVRSVARVAEWLVPVMALIYLLMAFYVLAIHAAELPGLVALIVKSALGLEQAAGGVAGYAVSQAMMLGIKRGLFSNEAGMGSAPNAAATATSKHPASQGAIQMFGVFIDTMVVCTATAAIILLSGVHDQGLSGVALTQKAVESQFGPIGVSFLAVAMFLFAFSSILGNYAYAEGNVEFIRSNKRALLGFRLVVLAMVLFGALASLPLVWDMADLAMGLMALINLVAIVLLSRYFFTVLGDYQRQLKAGVAAPEFKADKYPELAGKVEKGIW</sequence>
<dbReference type="PRINTS" id="PR00175">
    <property type="entry name" value="NAALASMPORT"/>
</dbReference>
<evidence type="ECO:0000256" key="4">
    <source>
        <dbReference type="ARBA" id="ARBA00022475"/>
    </source>
</evidence>
<name>A0A1D9LFS3_9NEIS</name>
<feature type="transmembrane region" description="Helical" evidence="9">
    <location>
        <begin position="15"/>
        <end position="33"/>
    </location>
</feature>
<feature type="transmembrane region" description="Helical" evidence="9">
    <location>
        <begin position="387"/>
        <end position="409"/>
    </location>
</feature>
<keyword evidence="5 9" id="KW-0812">Transmembrane</keyword>
<dbReference type="Pfam" id="PF01235">
    <property type="entry name" value="Na_Ala_symp"/>
    <property type="match status" value="1"/>
</dbReference>
<keyword evidence="7 9" id="KW-1133">Transmembrane helix</keyword>
<evidence type="ECO:0000256" key="9">
    <source>
        <dbReference type="RuleBase" id="RU363064"/>
    </source>
</evidence>
<dbReference type="AlphaFoldDB" id="A0A1D9LFS3"/>
<keyword evidence="8 9" id="KW-0472">Membrane</keyword>
<evidence type="ECO:0000256" key="7">
    <source>
        <dbReference type="ARBA" id="ARBA00022989"/>
    </source>
</evidence>
<dbReference type="FunFam" id="1.20.1740.10:FF:000004">
    <property type="entry name" value="Sodium:alanine symporter family protein"/>
    <property type="match status" value="1"/>
</dbReference>
<dbReference type="Proteomes" id="UP000178776">
    <property type="component" value="Chromosome"/>
</dbReference>
<keyword evidence="3 9" id="KW-0813">Transport</keyword>
<dbReference type="GeneID" id="68841354"/>
<feature type="transmembrane region" description="Helical" evidence="9">
    <location>
        <begin position="345"/>
        <end position="366"/>
    </location>
</feature>
<dbReference type="STRING" id="1108595.BKX93_09020"/>
<evidence type="ECO:0000256" key="5">
    <source>
        <dbReference type="ARBA" id="ARBA00022692"/>
    </source>
</evidence>
<evidence type="ECO:0000256" key="8">
    <source>
        <dbReference type="ARBA" id="ARBA00023136"/>
    </source>
</evidence>
<proteinExistence type="inferred from homology"/>
<feature type="transmembrane region" description="Helical" evidence="9">
    <location>
        <begin position="303"/>
        <end position="325"/>
    </location>
</feature>
<comment type="similarity">
    <text evidence="2 9">Belongs to the alanine or glycine:cation symporter (AGCS) (TC 2.A.25) family.</text>
</comment>
<evidence type="ECO:0000313" key="10">
    <source>
        <dbReference type="EMBL" id="AOZ50118.1"/>
    </source>
</evidence>
<organism evidence="10 11">
    <name type="scientific">Chromobacterium vaccinii</name>
    <dbReference type="NCBI Taxonomy" id="1108595"/>
    <lineage>
        <taxon>Bacteria</taxon>
        <taxon>Pseudomonadati</taxon>
        <taxon>Pseudomonadota</taxon>
        <taxon>Betaproteobacteria</taxon>
        <taxon>Neisseriales</taxon>
        <taxon>Chromobacteriaceae</taxon>
        <taxon>Chromobacterium</taxon>
    </lineage>
</organism>
<dbReference type="RefSeq" id="WP_046166790.1">
    <property type="nucleotide sequence ID" value="NZ_CP017707.1"/>
</dbReference>
<accession>A0A1D9LFS3</accession>